<feature type="coiled-coil region" evidence="4">
    <location>
        <begin position="142"/>
        <end position="222"/>
    </location>
</feature>
<reference evidence="5" key="1">
    <citation type="journal article" date="2023" name="Plant Biotechnol. J.">
        <title>Chromosome-level wild Hevea brasiliensis genome provides new tools for genomic-assisted breeding and valuable loci to elevate rubber yield.</title>
        <authorList>
            <person name="Cheng H."/>
            <person name="Song X."/>
            <person name="Hu Y."/>
            <person name="Wu T."/>
            <person name="Yang Q."/>
            <person name="An Z."/>
            <person name="Feng S."/>
            <person name="Deng Z."/>
            <person name="Wu W."/>
            <person name="Zeng X."/>
            <person name="Tu M."/>
            <person name="Wang X."/>
            <person name="Huang H."/>
        </authorList>
    </citation>
    <scope>NUCLEOTIDE SEQUENCE</scope>
    <source>
        <strain evidence="5">MT/VB/25A 57/8</strain>
    </source>
</reference>
<evidence type="ECO:0008006" key="7">
    <source>
        <dbReference type="Google" id="ProtNLM"/>
    </source>
</evidence>
<keyword evidence="2" id="KW-0863">Zinc-finger</keyword>
<dbReference type="Proteomes" id="UP001174677">
    <property type="component" value="Chromosome 1"/>
</dbReference>
<keyword evidence="4" id="KW-0175">Coiled coil</keyword>
<name>A0ABQ9NAN4_HEVBR</name>
<accession>A0ABQ9NAN4</accession>
<evidence type="ECO:0000313" key="5">
    <source>
        <dbReference type="EMBL" id="KAJ9189556.1"/>
    </source>
</evidence>
<proteinExistence type="predicted"/>
<organism evidence="5 6">
    <name type="scientific">Hevea brasiliensis</name>
    <name type="common">Para rubber tree</name>
    <name type="synonym">Siphonia brasiliensis</name>
    <dbReference type="NCBI Taxonomy" id="3981"/>
    <lineage>
        <taxon>Eukaryota</taxon>
        <taxon>Viridiplantae</taxon>
        <taxon>Streptophyta</taxon>
        <taxon>Embryophyta</taxon>
        <taxon>Tracheophyta</taxon>
        <taxon>Spermatophyta</taxon>
        <taxon>Magnoliopsida</taxon>
        <taxon>eudicotyledons</taxon>
        <taxon>Gunneridae</taxon>
        <taxon>Pentapetalae</taxon>
        <taxon>rosids</taxon>
        <taxon>fabids</taxon>
        <taxon>Malpighiales</taxon>
        <taxon>Euphorbiaceae</taxon>
        <taxon>Crotonoideae</taxon>
        <taxon>Micrandreae</taxon>
        <taxon>Hevea</taxon>
    </lineage>
</organism>
<feature type="coiled-coil region" evidence="4">
    <location>
        <begin position="32"/>
        <end position="59"/>
    </location>
</feature>
<keyword evidence="1" id="KW-0479">Metal-binding</keyword>
<keyword evidence="6" id="KW-1185">Reference proteome</keyword>
<evidence type="ECO:0000256" key="2">
    <source>
        <dbReference type="ARBA" id="ARBA00022771"/>
    </source>
</evidence>
<sequence>MAVQAQFPLCGSQDWMDNSCGGFNQFCYSYLQQEQQQQLQQQQCNIQMMQNQLQKNQNLCFDNTLLGSSSLKTSNHHPSMAYSQSIVAYDEKQRQEIDHYIRLQNERLRLFLQEQTKQQLASMMKRIESKALLLLRQKDEEIARAAKRTAELEDFLKRLEMESQVWQRVAQENEAMVISLDNTIEQLREKASCCFENGAEDAESCCDMNREEEEEAEETEQRSRVFVGDNVTEEERARKKRMTMMMACKGCNSRNPCILFLPCRHLCSCKACEAILDSCPLCQTPKKASIEALIV</sequence>
<dbReference type="Pfam" id="PF13920">
    <property type="entry name" value="zf-C3HC4_3"/>
    <property type="match status" value="1"/>
</dbReference>
<dbReference type="PIRSF" id="PIRSF036836">
    <property type="entry name" value="RNase_bind_SBP1"/>
    <property type="match status" value="1"/>
</dbReference>
<evidence type="ECO:0000256" key="3">
    <source>
        <dbReference type="ARBA" id="ARBA00022833"/>
    </source>
</evidence>
<dbReference type="Gene3D" id="3.30.40.10">
    <property type="entry name" value="Zinc/RING finger domain, C3HC4 (zinc finger)"/>
    <property type="match status" value="1"/>
</dbReference>
<evidence type="ECO:0000313" key="6">
    <source>
        <dbReference type="Proteomes" id="UP001174677"/>
    </source>
</evidence>
<dbReference type="PANTHER" id="PTHR42647">
    <property type="entry name" value="SBP (S-RIBONUCLEASE BINDING PROTEIN) FAMILY PROTEIN"/>
    <property type="match status" value="1"/>
</dbReference>
<evidence type="ECO:0000256" key="1">
    <source>
        <dbReference type="ARBA" id="ARBA00022723"/>
    </source>
</evidence>
<gene>
    <name evidence="5" type="ORF">P3X46_000834</name>
</gene>
<dbReference type="EMBL" id="JARPOI010000001">
    <property type="protein sequence ID" value="KAJ9189556.1"/>
    <property type="molecule type" value="Genomic_DNA"/>
</dbReference>
<comment type="caution">
    <text evidence="5">The sequence shown here is derived from an EMBL/GenBank/DDBJ whole genome shotgun (WGS) entry which is preliminary data.</text>
</comment>
<protein>
    <recommendedName>
        <fullName evidence="7">RING-type domain-containing protein</fullName>
    </recommendedName>
</protein>
<dbReference type="InterPro" id="IPR013083">
    <property type="entry name" value="Znf_RING/FYVE/PHD"/>
</dbReference>
<dbReference type="PANTHER" id="PTHR42647:SF6">
    <property type="entry name" value="RING-TYPE DOMAIN-CONTAINING PROTEIN"/>
    <property type="match status" value="1"/>
</dbReference>
<keyword evidence="3" id="KW-0862">Zinc</keyword>
<evidence type="ECO:0000256" key="4">
    <source>
        <dbReference type="SAM" id="Coils"/>
    </source>
</evidence>